<accession>A0AAE0BYR8</accession>
<sequence length="829" mass="95038">MANVTFDIQWREAMMELLDQLEAENPEDPTLAPRDLAEFSCIYIKYLQIFKKLEECYDQMVHPQKRLDIKKALEGTIGRILEIKSWMVKLNGLNDCVQLDDILVDLKLAPDVLEIPTPRYYVENRSKELDDRGKFLDALVEKYNVKRPREDPIKLPPPLPEEEAIRVIQVNERGRQGRERARIMREIRRQQAFEEKIARMGGRSALSQEEAATRMQAAARGFISRTRTKQITEAELVFIGMKPPQRDPAHDPQIKEQRNLQRRKLVQAENQAEYDKALITLKTKVREMEGQDMRETIQDRVNTWFVENRNPDNGEYPDFPDEDEGGSKIILNPVPKEEPLDEPAPDPKAKKDAKKDPKKDDKGKGKKGKGKDDAPVEEKKEECPDYFVKLIEGSVQDYVNVWQDRDESTNFFQKYDAELVKDSLRGVVFEEVRVDVDEEMRVLLQNLKDMVAAEKAAKSGKKGKKGKKNKGKKAKGKKKKDKGKKGKGKKDLTADRSMESLYAELVSNNIIQPIPKAKVQDYLGGFNYLGATLEKASIIPDPSMAQVRQLVSEYGILPMASRELHEKVPWVKTMLFYGLPKSGKTLLSYAVANGIGANFFNLSPRNTDGKYPGKAVQLMIHMVFKVAKTMAPSVIYIDEVEKVFISDKKKMKEFGGMEPFSRIKKELLKEIKQLGPGDRVLIVGNTQQPYLCVKKDEKAFMDFFQKHILFPLPDYASMRLLWPGLVEKHGGKLTYEFDLSTLAHIADSYSAGTLNQVVRLMLSDRRVEKLDRKPLTVKEVLNFLCKFEPVHKDTDQALRDWTNKLPYRRPKNPDGTPMPLVPDKKKKKK</sequence>
<evidence type="ECO:0000256" key="1">
    <source>
        <dbReference type="SAM" id="MobiDB-lite"/>
    </source>
</evidence>
<feature type="compositionally biased region" description="Basic and acidic residues" evidence="1">
    <location>
        <begin position="370"/>
        <end position="380"/>
    </location>
</feature>
<feature type="region of interest" description="Disordered" evidence="1">
    <location>
        <begin position="801"/>
        <end position="829"/>
    </location>
</feature>
<dbReference type="Pfam" id="PF00004">
    <property type="entry name" value="AAA"/>
    <property type="match status" value="1"/>
</dbReference>
<evidence type="ECO:0000313" key="3">
    <source>
        <dbReference type="EMBL" id="KAK3245248.1"/>
    </source>
</evidence>
<name>A0AAE0BYR8_9CHLO</name>
<feature type="compositionally biased region" description="Basic residues" evidence="1">
    <location>
        <begin position="458"/>
        <end position="488"/>
    </location>
</feature>
<dbReference type="GO" id="GO:0016887">
    <property type="term" value="F:ATP hydrolysis activity"/>
    <property type="evidence" value="ECO:0007669"/>
    <property type="project" value="InterPro"/>
</dbReference>
<comment type="caution">
    <text evidence="3">The sequence shown here is derived from an EMBL/GenBank/DDBJ whole genome shotgun (WGS) entry which is preliminary data.</text>
</comment>
<dbReference type="PANTHER" id="PTHR14690:SF0">
    <property type="entry name" value="IQ MOTIF CONTAINING WITH AAA DOMAIN 1"/>
    <property type="match status" value="1"/>
</dbReference>
<feature type="region of interest" description="Disordered" evidence="1">
    <location>
        <begin position="308"/>
        <end position="380"/>
    </location>
</feature>
<feature type="region of interest" description="Disordered" evidence="1">
    <location>
        <begin position="454"/>
        <end position="492"/>
    </location>
</feature>
<dbReference type="SUPFAM" id="SSF52540">
    <property type="entry name" value="P-loop containing nucleoside triphosphate hydrolases"/>
    <property type="match status" value="1"/>
</dbReference>
<reference evidence="3 4" key="1">
    <citation type="journal article" date="2015" name="Genome Biol. Evol.">
        <title>Comparative Genomics of a Bacterivorous Green Alga Reveals Evolutionary Causalities and Consequences of Phago-Mixotrophic Mode of Nutrition.</title>
        <authorList>
            <person name="Burns J.A."/>
            <person name="Paasch A."/>
            <person name="Narechania A."/>
            <person name="Kim E."/>
        </authorList>
    </citation>
    <scope>NUCLEOTIDE SEQUENCE [LARGE SCALE GENOMIC DNA]</scope>
    <source>
        <strain evidence="3 4">PLY_AMNH</strain>
    </source>
</reference>
<dbReference type="InterPro" id="IPR027417">
    <property type="entry name" value="P-loop_NTPase"/>
</dbReference>
<evidence type="ECO:0000313" key="4">
    <source>
        <dbReference type="Proteomes" id="UP001190700"/>
    </source>
</evidence>
<dbReference type="EMBL" id="LGRX02030849">
    <property type="protein sequence ID" value="KAK3245248.1"/>
    <property type="molecule type" value="Genomic_DNA"/>
</dbReference>
<proteinExistence type="predicted"/>
<gene>
    <name evidence="3" type="ORF">CYMTET_45172</name>
</gene>
<feature type="compositionally biased region" description="Basic and acidic residues" evidence="1">
    <location>
        <begin position="345"/>
        <end position="363"/>
    </location>
</feature>
<feature type="domain" description="ATPase AAA-type core" evidence="2">
    <location>
        <begin position="574"/>
        <end position="711"/>
    </location>
</feature>
<organism evidence="3 4">
    <name type="scientific">Cymbomonas tetramitiformis</name>
    <dbReference type="NCBI Taxonomy" id="36881"/>
    <lineage>
        <taxon>Eukaryota</taxon>
        <taxon>Viridiplantae</taxon>
        <taxon>Chlorophyta</taxon>
        <taxon>Pyramimonadophyceae</taxon>
        <taxon>Pyramimonadales</taxon>
        <taxon>Pyramimonadaceae</taxon>
        <taxon>Cymbomonas</taxon>
    </lineage>
</organism>
<dbReference type="InterPro" id="IPR052267">
    <property type="entry name" value="N-DRC_Component"/>
</dbReference>
<dbReference type="Proteomes" id="UP001190700">
    <property type="component" value="Unassembled WGS sequence"/>
</dbReference>
<dbReference type="AlphaFoldDB" id="A0AAE0BYR8"/>
<dbReference type="PANTHER" id="PTHR14690">
    <property type="entry name" value="IQ MOTIF CONTAINING WITH AAA DOMAIN 1"/>
    <property type="match status" value="1"/>
</dbReference>
<evidence type="ECO:0000259" key="2">
    <source>
        <dbReference type="Pfam" id="PF00004"/>
    </source>
</evidence>
<protein>
    <recommendedName>
        <fullName evidence="2">ATPase AAA-type core domain-containing protein</fullName>
    </recommendedName>
</protein>
<dbReference type="Gene3D" id="1.10.8.60">
    <property type="match status" value="1"/>
</dbReference>
<keyword evidence="4" id="KW-1185">Reference proteome</keyword>
<dbReference type="Gene3D" id="3.40.50.300">
    <property type="entry name" value="P-loop containing nucleotide triphosphate hydrolases"/>
    <property type="match status" value="1"/>
</dbReference>
<dbReference type="PROSITE" id="PS50096">
    <property type="entry name" value="IQ"/>
    <property type="match status" value="2"/>
</dbReference>
<dbReference type="GO" id="GO:0005524">
    <property type="term" value="F:ATP binding"/>
    <property type="evidence" value="ECO:0007669"/>
    <property type="project" value="InterPro"/>
</dbReference>
<dbReference type="InterPro" id="IPR003959">
    <property type="entry name" value="ATPase_AAA_core"/>
</dbReference>